<accession>A0A915L2K0</accession>
<dbReference type="Proteomes" id="UP000887565">
    <property type="component" value="Unplaced"/>
</dbReference>
<evidence type="ECO:0000313" key="1">
    <source>
        <dbReference type="Proteomes" id="UP000887565"/>
    </source>
</evidence>
<dbReference type="WBParaSite" id="nRc.2.0.1.t44717-RA">
    <property type="protein sequence ID" value="nRc.2.0.1.t44717-RA"/>
    <property type="gene ID" value="nRc.2.0.1.g44717"/>
</dbReference>
<organism evidence="1 2">
    <name type="scientific">Romanomermis culicivorax</name>
    <name type="common">Nematode worm</name>
    <dbReference type="NCBI Taxonomy" id="13658"/>
    <lineage>
        <taxon>Eukaryota</taxon>
        <taxon>Metazoa</taxon>
        <taxon>Ecdysozoa</taxon>
        <taxon>Nematoda</taxon>
        <taxon>Enoplea</taxon>
        <taxon>Dorylaimia</taxon>
        <taxon>Mermithida</taxon>
        <taxon>Mermithoidea</taxon>
        <taxon>Mermithidae</taxon>
        <taxon>Romanomermis</taxon>
    </lineage>
</organism>
<keyword evidence="1" id="KW-1185">Reference proteome</keyword>
<protein>
    <submittedName>
        <fullName evidence="2">Uncharacterized protein</fullName>
    </submittedName>
</protein>
<sequence length="59" mass="6949">MVAFGMGRIVPRCRNRTGFIIIKTEHEKNHHLAQDLKSQTLLTKPFLRCYGHLRLRKFA</sequence>
<proteinExistence type="predicted"/>
<dbReference type="AlphaFoldDB" id="A0A915L2K0"/>
<reference evidence="2" key="1">
    <citation type="submission" date="2022-11" db="UniProtKB">
        <authorList>
            <consortium name="WormBaseParasite"/>
        </authorList>
    </citation>
    <scope>IDENTIFICATION</scope>
</reference>
<name>A0A915L2K0_ROMCU</name>
<evidence type="ECO:0000313" key="2">
    <source>
        <dbReference type="WBParaSite" id="nRc.2.0.1.t44717-RA"/>
    </source>
</evidence>